<organism evidence="3 4">
    <name type="scientific">Leptolyngbya boryana NIES-2135</name>
    <dbReference type="NCBI Taxonomy" id="1973484"/>
    <lineage>
        <taxon>Bacteria</taxon>
        <taxon>Bacillati</taxon>
        <taxon>Cyanobacteriota</taxon>
        <taxon>Cyanophyceae</taxon>
        <taxon>Leptolyngbyales</taxon>
        <taxon>Leptolyngbyaceae</taxon>
        <taxon>Leptolyngbya group</taxon>
        <taxon>Leptolyngbya</taxon>
    </lineage>
</organism>
<reference evidence="3 4" key="1">
    <citation type="submission" date="2017-06" db="EMBL/GenBank/DDBJ databases">
        <title>Genome sequencing of cyanobaciteial culture collection at National Institute for Environmental Studies (NIES).</title>
        <authorList>
            <person name="Hirose Y."/>
            <person name="Shimura Y."/>
            <person name="Fujisawa T."/>
            <person name="Nakamura Y."/>
            <person name="Kawachi M."/>
        </authorList>
    </citation>
    <scope>NUCLEOTIDE SEQUENCE [LARGE SCALE GENOMIC DNA]</scope>
    <source>
        <strain evidence="3 4">NIES-2135</strain>
    </source>
</reference>
<dbReference type="AlphaFoldDB" id="A0A1Z4JQ71"/>
<accession>A0A1Z4JQ71</accession>
<evidence type="ECO:0000256" key="1">
    <source>
        <dbReference type="SAM" id="Coils"/>
    </source>
</evidence>
<evidence type="ECO:0000313" key="3">
    <source>
        <dbReference type="EMBL" id="BAY58859.1"/>
    </source>
</evidence>
<evidence type="ECO:0000313" key="4">
    <source>
        <dbReference type="Proteomes" id="UP000217895"/>
    </source>
</evidence>
<keyword evidence="4" id="KW-1185">Reference proteome</keyword>
<protein>
    <submittedName>
        <fullName evidence="3">Uncharacterized protein</fullName>
    </submittedName>
</protein>
<dbReference type="EMBL" id="AP018203">
    <property type="protein sequence ID" value="BAY58859.1"/>
    <property type="molecule type" value="Genomic_DNA"/>
</dbReference>
<dbReference type="Gene3D" id="1.10.287.1490">
    <property type="match status" value="1"/>
</dbReference>
<keyword evidence="2" id="KW-1133">Transmembrane helix</keyword>
<evidence type="ECO:0000256" key="2">
    <source>
        <dbReference type="SAM" id="Phobius"/>
    </source>
</evidence>
<dbReference type="Proteomes" id="UP000217895">
    <property type="component" value="Chromosome"/>
</dbReference>
<sequence>MATLDEIRAAIDSYPPVLTSGALMRIAEKEGWREDRSEGGHRVFIYPDEPSYGHITFKCHQEGADCNRIVTRRRLTEIYQPALDRAAEDAERQERLRQTINQLESVLAQCEADFSLKAHRKLEELQKRIDQYESDCLDECEQTMQQFVDDCQQGALAEKEQEVQQLSQDLVLARQQVEQLQAEQRSLNQSLSVAEQKGDELRQSLAIAHRTVETKERDLAIAQSQIAALKQALQEKEAQIELTKNQAHSRFVRLKRSMMLVCFVLMGLVGALMFRAWFSAVPIQR</sequence>
<feature type="transmembrane region" description="Helical" evidence="2">
    <location>
        <begin position="258"/>
        <end position="278"/>
    </location>
</feature>
<name>A0A1Z4JQ71_LEPBY</name>
<gene>
    <name evidence="3" type="ORF">NIES2135_57330</name>
</gene>
<keyword evidence="2" id="KW-0472">Membrane</keyword>
<feature type="coiled-coil region" evidence="1">
    <location>
        <begin position="83"/>
        <end position="246"/>
    </location>
</feature>
<proteinExistence type="predicted"/>
<keyword evidence="2" id="KW-0812">Transmembrane</keyword>
<keyword evidence="1" id="KW-0175">Coiled coil</keyword>